<dbReference type="SUPFAM" id="SSF56645">
    <property type="entry name" value="Acyl-CoA dehydrogenase NM domain-like"/>
    <property type="match status" value="1"/>
</dbReference>
<evidence type="ECO:0000313" key="8">
    <source>
        <dbReference type="EMBL" id="KGQ21656.1"/>
    </source>
</evidence>
<keyword evidence="2 5" id="KW-0274">FAD</keyword>
<dbReference type="InterPro" id="IPR012687">
    <property type="entry name" value="HpaB_Deino-type"/>
</dbReference>
<dbReference type="STRING" id="276.THFILI_08110"/>
<accession>A0A0A2WND2</accession>
<feature type="binding site" evidence="5">
    <location>
        <position position="185"/>
    </location>
    <ligand>
        <name>FAD</name>
        <dbReference type="ChEBI" id="CHEBI:57692"/>
    </ligand>
</feature>
<dbReference type="PANTHER" id="PTHR36117">
    <property type="entry name" value="4-HYDROXYPHENYLACETATE 3-MONOOXYGENASE-RELATED"/>
    <property type="match status" value="1"/>
</dbReference>
<dbReference type="SUPFAM" id="SSF47203">
    <property type="entry name" value="Acyl-CoA dehydrogenase C-terminal domain-like"/>
    <property type="match status" value="1"/>
</dbReference>
<dbReference type="Pfam" id="PF11794">
    <property type="entry name" value="HpaB_N"/>
    <property type="match status" value="1"/>
</dbReference>
<evidence type="ECO:0000259" key="6">
    <source>
        <dbReference type="Pfam" id="PF03241"/>
    </source>
</evidence>
<feature type="domain" description="HpaB/PvcC/4-BUDH C-terminal" evidence="6">
    <location>
        <begin position="272"/>
        <end position="470"/>
    </location>
</feature>
<reference evidence="8 9" key="1">
    <citation type="journal article" date="2015" name="Genome Announc.">
        <title>Draft Genome Sequence of the Thermophile Thermus filiformis ATCC 43280, Producer of Carotenoid-(Di)glucoside-Branched Fatty Acid (Di)esters and Source of Hyperthermostable Enzymes of Biotechnological Interest.</title>
        <authorList>
            <person name="Mandelli F."/>
            <person name="Oliveira Ramires B."/>
            <person name="Couger M.B."/>
            <person name="Paixao D.A."/>
            <person name="Camilo C.M."/>
            <person name="Polikarpov I."/>
            <person name="Prade R."/>
            <person name="Riano-Pachon D.M."/>
            <person name="Squina F.M."/>
        </authorList>
    </citation>
    <scope>NUCLEOTIDE SEQUENCE [LARGE SCALE GENOMIC DNA]</scope>
    <source>
        <strain evidence="8 9">ATCC 43280</strain>
    </source>
</reference>
<organism evidence="8 9">
    <name type="scientific">Thermus filiformis</name>
    <dbReference type="NCBI Taxonomy" id="276"/>
    <lineage>
        <taxon>Bacteria</taxon>
        <taxon>Thermotogati</taxon>
        <taxon>Deinococcota</taxon>
        <taxon>Deinococci</taxon>
        <taxon>Thermales</taxon>
        <taxon>Thermaceae</taxon>
        <taxon>Thermus</taxon>
    </lineage>
</organism>
<gene>
    <name evidence="8" type="ORF">THFILI_08110</name>
</gene>
<dbReference type="InterPro" id="IPR024674">
    <property type="entry name" value="HpaB/PvcC/4-BUDH_N"/>
</dbReference>
<dbReference type="GO" id="GO:0010124">
    <property type="term" value="P:phenylacetate catabolic process"/>
    <property type="evidence" value="ECO:0007669"/>
    <property type="project" value="InterPro"/>
</dbReference>
<dbReference type="Gene3D" id="1.10.3140.10">
    <property type="entry name" value="4-hydroxybutyryl-coa dehydratase, domain 1"/>
    <property type="match status" value="1"/>
</dbReference>
<feature type="domain" description="HpaB/PvcC/4-BUDH N-terminal" evidence="7">
    <location>
        <begin position="4"/>
        <end position="265"/>
    </location>
</feature>
<dbReference type="Gene3D" id="1.20.140.10">
    <property type="entry name" value="Butyryl-CoA Dehydrogenase, subunit A, domain 3"/>
    <property type="match status" value="1"/>
</dbReference>
<dbReference type="GO" id="GO:0016712">
    <property type="term" value="F:oxidoreductase activity, acting on paired donors, with incorporation or reduction of molecular oxygen, reduced flavin or flavoprotein as one donor, and incorporation of one atom of oxygen"/>
    <property type="evidence" value="ECO:0007669"/>
    <property type="project" value="InterPro"/>
</dbReference>
<feature type="binding site" evidence="5">
    <location>
        <begin position="148"/>
        <end position="151"/>
    </location>
    <ligand>
        <name>FAD</name>
        <dbReference type="ChEBI" id="CHEBI:57692"/>
    </ligand>
</feature>
<feature type="binding site" evidence="4">
    <location>
        <begin position="100"/>
        <end position="104"/>
    </location>
    <ligand>
        <name>substrate</name>
    </ligand>
</feature>
<dbReference type="GO" id="GO:0050660">
    <property type="term" value="F:flavin adenine dinucleotide binding"/>
    <property type="evidence" value="ECO:0007669"/>
    <property type="project" value="InterPro"/>
</dbReference>
<feature type="binding site" evidence="4">
    <location>
        <begin position="197"/>
        <end position="198"/>
    </location>
    <ligand>
        <name>substrate</name>
    </ligand>
</feature>
<dbReference type="Gene3D" id="2.40.110.10">
    <property type="entry name" value="Butyryl-CoA Dehydrogenase, subunit A, domain 2"/>
    <property type="match status" value="1"/>
</dbReference>
<feature type="binding site" evidence="4">
    <location>
        <position position="142"/>
    </location>
    <ligand>
        <name>substrate</name>
    </ligand>
</feature>
<dbReference type="PATRIC" id="fig|276.5.peg.1541"/>
<dbReference type="OrthoDB" id="9785230at2"/>
<evidence type="ECO:0000256" key="3">
    <source>
        <dbReference type="ARBA" id="ARBA00023002"/>
    </source>
</evidence>
<sequence length="483" mass="54638">MARTGKDYLEALRKAPPSLWYKGERVEDPTTHPVFRGAAQTMARLYDLQHDPQYKEVLTYEEDGHRYGTSFLVPRTKEELRKRGLAYKVWADQHLGMMGRSPDYLNAVVMAYAASAEYFGEFAENVRAYYRYLRDNDLATTHALTNPQVNRAKPPSGQPDPYIPVGLVRQTEKGIVVRGARMTATFPLAEELLVFPSTLLKEGPGSEKYAVAFAVPTNAPGLHFICREGLAGDSPFDHPLSSRLEEMDALVVFDDVFVPWERVFILGDVEKCNNAYARTGALHHMAHQVVVLKTAKTEAFLGVAALLAEGIGADQYGHVQEKIAEIIVYLEAMRAFWTRAEEMARPNEYGLLVPDRGAIDGARNLYPRLYPRIREILQQIGASGLITLPSEKDFQGPLRPYLEKFLQGATLSARERVALFRLAWDMTLSGFGARQELYERFFFGDPVRMYQTLYGVYDKEPYKERIRAFLRPLLEAVPALEEA</sequence>
<keyword evidence="9" id="KW-1185">Reference proteome</keyword>
<dbReference type="InterPro" id="IPR024719">
    <property type="entry name" value="HpaB/PvcC/4-BUDH_C"/>
</dbReference>
<keyword evidence="3" id="KW-0560">Oxidoreductase</keyword>
<feature type="binding site" evidence="5">
    <location>
        <begin position="142"/>
        <end position="144"/>
    </location>
    <ligand>
        <name>FAD</name>
        <dbReference type="ChEBI" id="CHEBI:57692"/>
    </ligand>
</feature>
<dbReference type="Pfam" id="PF03241">
    <property type="entry name" value="HpaB"/>
    <property type="match status" value="1"/>
</dbReference>
<dbReference type="RefSeq" id="WP_038065153.1">
    <property type="nucleotide sequence ID" value="NZ_JPSL02000039.1"/>
</dbReference>
<dbReference type="PANTHER" id="PTHR36117:SF3">
    <property type="entry name" value="4-HYDROXYPHENYLACETATE 3-MONOOXYGENASE-RELATED"/>
    <property type="match status" value="1"/>
</dbReference>
<dbReference type="InterPro" id="IPR036250">
    <property type="entry name" value="AcylCo_DH-like_C"/>
</dbReference>
<comment type="caution">
    <text evidence="8">The sequence shown here is derived from an EMBL/GenBank/DDBJ whole genome shotgun (WGS) entry which is preliminary data.</text>
</comment>
<dbReference type="EMBL" id="JPSL02000039">
    <property type="protein sequence ID" value="KGQ21656.1"/>
    <property type="molecule type" value="Genomic_DNA"/>
</dbReference>
<protein>
    <submittedName>
        <fullName evidence="8">MFS transporter</fullName>
    </submittedName>
</protein>
<keyword evidence="1" id="KW-0285">Flavoprotein</keyword>
<proteinExistence type="predicted"/>
<dbReference type="NCBIfam" id="TIGR02309">
    <property type="entry name" value="HpaB-1"/>
    <property type="match status" value="1"/>
</dbReference>
<dbReference type="PIRSF" id="PIRSF000331">
    <property type="entry name" value="HpaA_HpaB"/>
    <property type="match status" value="1"/>
</dbReference>
<evidence type="ECO:0000259" key="7">
    <source>
        <dbReference type="Pfam" id="PF11794"/>
    </source>
</evidence>
<dbReference type="GO" id="GO:0016627">
    <property type="term" value="F:oxidoreductase activity, acting on the CH-CH group of donors"/>
    <property type="evidence" value="ECO:0007669"/>
    <property type="project" value="InterPro"/>
</dbReference>
<evidence type="ECO:0000256" key="1">
    <source>
        <dbReference type="ARBA" id="ARBA00022630"/>
    </source>
</evidence>
<feature type="binding site" evidence="5">
    <location>
        <begin position="445"/>
        <end position="448"/>
    </location>
    <ligand>
        <name>FAD</name>
        <dbReference type="ChEBI" id="CHEBI:57692"/>
    </ligand>
</feature>
<dbReference type="InterPro" id="IPR004925">
    <property type="entry name" value="HpaB/PvcC/4-BUDH"/>
</dbReference>
<dbReference type="InterPro" id="IPR009100">
    <property type="entry name" value="AcylCoA_DH/oxidase_NM_dom_sf"/>
</dbReference>
<evidence type="ECO:0000256" key="4">
    <source>
        <dbReference type="PIRSR" id="PIRSR000331-1"/>
    </source>
</evidence>
<dbReference type="Proteomes" id="UP000030364">
    <property type="component" value="Unassembled WGS sequence"/>
</dbReference>
<evidence type="ECO:0000313" key="9">
    <source>
        <dbReference type="Proteomes" id="UP000030364"/>
    </source>
</evidence>
<name>A0A0A2WND2_THEFI</name>
<dbReference type="AlphaFoldDB" id="A0A0A2WND2"/>
<dbReference type="InterPro" id="IPR046373">
    <property type="entry name" value="Acyl-CoA_Oxase/DH_mid-dom_sf"/>
</dbReference>
<evidence type="ECO:0000256" key="2">
    <source>
        <dbReference type="ARBA" id="ARBA00022827"/>
    </source>
</evidence>
<evidence type="ECO:0000256" key="5">
    <source>
        <dbReference type="PIRSR" id="PIRSR000331-2"/>
    </source>
</evidence>